<feature type="domain" description="Glycosyltransferase subfamily 4-like N-terminal" evidence="3">
    <location>
        <begin position="10"/>
        <end position="145"/>
    </location>
</feature>
<dbReference type="EMBL" id="JACSQF010000001">
    <property type="protein sequence ID" value="MBD7979521.1"/>
    <property type="molecule type" value="Genomic_DNA"/>
</dbReference>
<dbReference type="Proteomes" id="UP000655570">
    <property type="component" value="Unassembled WGS sequence"/>
</dbReference>
<evidence type="ECO:0000256" key="2">
    <source>
        <dbReference type="ARBA" id="ARBA00022679"/>
    </source>
</evidence>
<dbReference type="SUPFAM" id="SSF53756">
    <property type="entry name" value="UDP-Glycosyltransferase/glycogen phosphorylase"/>
    <property type="match status" value="1"/>
</dbReference>
<accession>A0ABR8TUQ6</accession>
<evidence type="ECO:0000259" key="3">
    <source>
        <dbReference type="Pfam" id="PF13439"/>
    </source>
</evidence>
<keyword evidence="5" id="KW-1185">Reference proteome</keyword>
<name>A0ABR8TUQ6_9CELL</name>
<protein>
    <submittedName>
        <fullName evidence="4">Glycosyltransferase family 4 protein</fullName>
    </submittedName>
</protein>
<dbReference type="Gene3D" id="3.40.50.2000">
    <property type="entry name" value="Glycogen Phosphorylase B"/>
    <property type="match status" value="2"/>
</dbReference>
<comment type="caution">
    <text evidence="4">The sequence shown here is derived from an EMBL/GenBank/DDBJ whole genome shotgun (WGS) entry which is preliminary data.</text>
</comment>
<reference evidence="4 5" key="1">
    <citation type="submission" date="2020-08" db="EMBL/GenBank/DDBJ databases">
        <title>A Genomic Blueprint of the Chicken Gut Microbiome.</title>
        <authorList>
            <person name="Gilroy R."/>
            <person name="Ravi A."/>
            <person name="Getino M."/>
            <person name="Pursley I."/>
            <person name="Horton D.L."/>
            <person name="Alikhan N.-F."/>
            <person name="Baker D."/>
            <person name="Gharbi K."/>
            <person name="Hall N."/>
            <person name="Watson M."/>
            <person name="Adriaenssens E.M."/>
            <person name="Foster-Nyarko E."/>
            <person name="Jarju S."/>
            <person name="Secka A."/>
            <person name="Antonio M."/>
            <person name="Oren A."/>
            <person name="Chaudhuri R."/>
            <person name="La Ragione R.M."/>
            <person name="Hildebrand F."/>
            <person name="Pallen M.J."/>
        </authorList>
    </citation>
    <scope>NUCLEOTIDE SEQUENCE [LARGE SCALE GENOMIC DNA]</scope>
    <source>
        <strain evidence="4 5">Sa2CUA9</strain>
    </source>
</reference>
<evidence type="ECO:0000256" key="1">
    <source>
        <dbReference type="ARBA" id="ARBA00022676"/>
    </source>
</evidence>
<organism evidence="4 5">
    <name type="scientific">Oerskovia merdavium</name>
    <dbReference type="NCBI Taxonomy" id="2762227"/>
    <lineage>
        <taxon>Bacteria</taxon>
        <taxon>Bacillati</taxon>
        <taxon>Actinomycetota</taxon>
        <taxon>Actinomycetes</taxon>
        <taxon>Micrococcales</taxon>
        <taxon>Cellulomonadaceae</taxon>
        <taxon>Oerskovia</taxon>
    </lineage>
</organism>
<gene>
    <name evidence="4" type="ORF">H9641_02140</name>
</gene>
<dbReference type="Pfam" id="PF13439">
    <property type="entry name" value="Glyco_transf_4"/>
    <property type="match status" value="1"/>
</dbReference>
<dbReference type="InterPro" id="IPR028098">
    <property type="entry name" value="Glyco_trans_4-like_N"/>
</dbReference>
<dbReference type="RefSeq" id="WP_191800554.1">
    <property type="nucleotide sequence ID" value="NZ_JACSQF010000001.1"/>
</dbReference>
<evidence type="ECO:0000313" key="4">
    <source>
        <dbReference type="EMBL" id="MBD7979521.1"/>
    </source>
</evidence>
<sequence length="367" mass="40762">MPVSYVAESGGLHDHIEEIAVSAPQFGVEVTVLGRRGVFLDRLKNLGLNVIATDPADTEDAMRDVQKYGPWDLIHSHPFGAREFAFAAAEVLKIPVVVTIHGWYDDKISEWHSKASAIIGVTDAISTRLRATPGIDQSRVFTIDNRFKVERGAVHPFQPARSPFMIAIASRIDRDFGPVLSILDDFAASCQEYEDPRWMFTIAGTGSHVGEVVRRVANVWSGRYAPRTSLIGWLDATELSTMYDRSFLAIAPGRAALDAMRRGVPTILTRQIGSFSLPPFGDPLSLLAGNPGSEMVRGRDVYLNCRRLAEDPDLWEQLSHQTRRVVDLFYNSGASTRRLHAIYEAVIMRSTLSAQWPNRSNLVSEVD</sequence>
<keyword evidence="2" id="KW-0808">Transferase</keyword>
<keyword evidence="1" id="KW-0328">Glycosyltransferase</keyword>
<proteinExistence type="predicted"/>
<dbReference type="CDD" id="cd03801">
    <property type="entry name" value="GT4_PimA-like"/>
    <property type="match status" value="1"/>
</dbReference>
<evidence type="ECO:0000313" key="5">
    <source>
        <dbReference type="Proteomes" id="UP000655570"/>
    </source>
</evidence>